<feature type="domain" description="N-acetyltransferase" evidence="1">
    <location>
        <begin position="28"/>
        <end position="111"/>
    </location>
</feature>
<dbReference type="CDD" id="cd04301">
    <property type="entry name" value="NAT_SF"/>
    <property type="match status" value="1"/>
</dbReference>
<sequence>MLNVEGEILIPILILNDKAVLCQFFDKSHSITIFEIDEEGHKENIGYLKVTYSNSSRPSESDSDPTIITNGLDAIYISNFYIDEKYRDNGIATKVLSVFLDKAKLDGYKLITGRLHKNEFFDKLKYLYLEKFKANERMDLETYLIFEWKF</sequence>
<dbReference type="InterPro" id="IPR000182">
    <property type="entry name" value="GNAT_dom"/>
</dbReference>
<name>A0ABX7L5V2_9BACL</name>
<keyword evidence="3" id="KW-1185">Reference proteome</keyword>
<proteinExistence type="predicted"/>
<dbReference type="InterPro" id="IPR016181">
    <property type="entry name" value="Acyl_CoA_acyltransferase"/>
</dbReference>
<evidence type="ECO:0000259" key="1">
    <source>
        <dbReference type="Pfam" id="PF00583"/>
    </source>
</evidence>
<reference evidence="2 3" key="1">
    <citation type="submission" date="2021-02" db="EMBL/GenBank/DDBJ databases">
        <title>Paenibacillus tianjinensis sp. nov.</title>
        <authorList>
            <person name="Liu H."/>
        </authorList>
    </citation>
    <scope>NUCLEOTIDE SEQUENCE [LARGE SCALE GENOMIC DNA]</scope>
    <source>
        <strain evidence="2 3">TB2019</strain>
    </source>
</reference>
<protein>
    <submittedName>
        <fullName evidence="2">GNAT family N-acetyltransferase</fullName>
    </submittedName>
</protein>
<gene>
    <name evidence="2" type="ORF">JRJ22_18705</name>
</gene>
<organism evidence="2 3">
    <name type="scientific">Paenibacillus tianjinensis</name>
    <dbReference type="NCBI Taxonomy" id="2810347"/>
    <lineage>
        <taxon>Bacteria</taxon>
        <taxon>Bacillati</taxon>
        <taxon>Bacillota</taxon>
        <taxon>Bacilli</taxon>
        <taxon>Bacillales</taxon>
        <taxon>Paenibacillaceae</taxon>
        <taxon>Paenibacillus</taxon>
    </lineage>
</organism>
<dbReference type="SUPFAM" id="SSF55729">
    <property type="entry name" value="Acyl-CoA N-acyltransferases (Nat)"/>
    <property type="match status" value="1"/>
</dbReference>
<dbReference type="Proteomes" id="UP000663452">
    <property type="component" value="Chromosome"/>
</dbReference>
<dbReference type="EMBL" id="CP070969">
    <property type="protein sequence ID" value="QSF43299.1"/>
    <property type="molecule type" value="Genomic_DNA"/>
</dbReference>
<accession>A0ABX7L5V2</accession>
<evidence type="ECO:0000313" key="3">
    <source>
        <dbReference type="Proteomes" id="UP000663452"/>
    </source>
</evidence>
<evidence type="ECO:0000313" key="2">
    <source>
        <dbReference type="EMBL" id="QSF43299.1"/>
    </source>
</evidence>
<dbReference type="Gene3D" id="3.40.630.30">
    <property type="match status" value="1"/>
</dbReference>
<dbReference type="RefSeq" id="WP_206100937.1">
    <property type="nucleotide sequence ID" value="NZ_CP070969.1"/>
</dbReference>
<dbReference type="Pfam" id="PF00583">
    <property type="entry name" value="Acetyltransf_1"/>
    <property type="match status" value="1"/>
</dbReference>